<accession>A0A7G9THF1</accession>
<dbReference type="InterPro" id="IPR011042">
    <property type="entry name" value="6-blade_b-propeller_TolB-like"/>
</dbReference>
<dbReference type="GeneID" id="81471118"/>
<feature type="signal peptide" evidence="2">
    <location>
        <begin position="1"/>
        <end position="23"/>
    </location>
</feature>
<dbReference type="InterPro" id="IPR011659">
    <property type="entry name" value="WD40"/>
</dbReference>
<evidence type="ECO:0000256" key="2">
    <source>
        <dbReference type="SAM" id="SignalP"/>
    </source>
</evidence>
<evidence type="ECO:0000256" key="1">
    <source>
        <dbReference type="SAM" id="MobiDB-lite"/>
    </source>
</evidence>
<keyword evidence="2" id="KW-0732">Signal</keyword>
<feature type="region of interest" description="Disordered" evidence="1">
    <location>
        <begin position="287"/>
        <end position="307"/>
    </location>
</feature>
<dbReference type="Gene3D" id="2.120.10.30">
    <property type="entry name" value="TolB, C-terminal domain"/>
    <property type="match status" value="1"/>
</dbReference>
<sequence>MRMCLLSSACGIVLGLWCCDAWAGDLQVPAPPARWTPQALSTDQYESSPVFSPDGRELMFFRAPPAFDRYRLRMSRCENGQWSEAREPAFSGPDAALETDPAYSPDGGWLYYASDRANAGDLDIWRVARGSDGQWGEPERLPGPVNSPQTELLPRPLADGRLLFGSHRPGGVGGRDLYFATPRGNGHWEVEPLPAPVNTAGDEYEADLSRDGRVLVVVAHRGVRSHLYVYDLDADDWHERGRVPAREDVFQVGPLLSPDAKRLLFAQADGPASGEFFLVELAPGSDPAWPPACASPDEGARHGGESR</sequence>
<feature type="compositionally biased region" description="Basic and acidic residues" evidence="1">
    <location>
        <begin position="298"/>
        <end position="307"/>
    </location>
</feature>
<protein>
    <submittedName>
        <fullName evidence="3">PD40 domain-containing protein</fullName>
    </submittedName>
</protein>
<dbReference type="SUPFAM" id="SSF82171">
    <property type="entry name" value="DPP6 N-terminal domain-like"/>
    <property type="match status" value="1"/>
</dbReference>
<dbReference type="Pfam" id="PF07676">
    <property type="entry name" value="PD40"/>
    <property type="match status" value="2"/>
</dbReference>
<dbReference type="AlphaFoldDB" id="A0A7G9THF1"/>
<evidence type="ECO:0000313" key="4">
    <source>
        <dbReference type="Proteomes" id="UP000515838"/>
    </source>
</evidence>
<gene>
    <name evidence="3" type="ORF">IAE60_09065</name>
</gene>
<name>A0A7G9THF1_PSEMX</name>
<dbReference type="EMBL" id="CP060731">
    <property type="protein sequence ID" value="QNN79526.1"/>
    <property type="molecule type" value="Genomic_DNA"/>
</dbReference>
<proteinExistence type="predicted"/>
<organism evidence="3 4">
    <name type="scientific">Pseudoxanthomonas mexicana</name>
    <dbReference type="NCBI Taxonomy" id="128785"/>
    <lineage>
        <taxon>Bacteria</taxon>
        <taxon>Pseudomonadati</taxon>
        <taxon>Pseudomonadota</taxon>
        <taxon>Gammaproteobacteria</taxon>
        <taxon>Lysobacterales</taxon>
        <taxon>Lysobacteraceae</taxon>
        <taxon>Pseudoxanthomonas</taxon>
    </lineage>
</organism>
<feature type="chain" id="PRO_5028997093" evidence="2">
    <location>
        <begin position="24"/>
        <end position="307"/>
    </location>
</feature>
<dbReference type="RefSeq" id="WP_187574599.1">
    <property type="nucleotide sequence ID" value="NZ_CP060731.1"/>
</dbReference>
<reference evidence="3 4" key="1">
    <citation type="submission" date="2020-08" db="EMBL/GenBank/DDBJ databases">
        <title>Streptomycin Non-resistant strain, P. mexicana.</title>
        <authorList>
            <person name="Ganesh-Kumar S."/>
            <person name="Zhe T."/>
            <person name="Yu Z."/>
            <person name="Min Y."/>
        </authorList>
    </citation>
    <scope>NUCLEOTIDE SEQUENCE [LARGE SCALE GENOMIC DNA]</scope>
    <source>
        <strain evidence="3 4">GTZY2</strain>
    </source>
</reference>
<dbReference type="Proteomes" id="UP000515838">
    <property type="component" value="Chromosome"/>
</dbReference>
<evidence type="ECO:0000313" key="3">
    <source>
        <dbReference type="EMBL" id="QNN79526.1"/>
    </source>
</evidence>